<evidence type="ECO:0000313" key="5">
    <source>
        <dbReference type="Proteomes" id="UP000220157"/>
    </source>
</evidence>
<sequence length="432" mass="47307">MEPRKASVALLYNGKNATAQVSPYLASFTYTDVSSGSSDTISVELNDRDRKWIGPWLPQTGDRLKPTIRTQNWDADNIKTSFLCGAFCVDNFSFRGNPIKMSLDGVAIPATSSFKSTKRTQTYEKTNLKEIGQKVAERAGIALFYEAKEMTIEKVEQNDQDDCSFYNSLVTKYGFAMKIFNGKIVVFDEATYEQKPTIATLTEEDFDPNWSWNTSIAGTYTGVKYEYTNSKKNKTFTVEAGDGDRILTCNEAAENLTEATAIALAALNSANKGTTTLNLTLKGKWYIFATACVLIVGLGKLSGKYYVDKAIHTLGGDSGYKTALKLRKVEKRITDVKTQSSTVAERSKSKKSSSSKNSESSSSGTPTKGDTYELKTTKKGYYTAAEAAAGQVKPGNPSGVRRPGTYYVFNTSQGMLNLTTAKSVPGSWINPN</sequence>
<organism evidence="2 5">
    <name type="scientific">Faecalibacterium prausnitzii</name>
    <dbReference type="NCBI Taxonomy" id="853"/>
    <lineage>
        <taxon>Bacteria</taxon>
        <taxon>Bacillati</taxon>
        <taxon>Bacillota</taxon>
        <taxon>Clostridia</taxon>
        <taxon>Eubacteriales</taxon>
        <taxon>Oscillospiraceae</taxon>
        <taxon>Faecalibacterium</taxon>
    </lineage>
</organism>
<feature type="region of interest" description="Disordered" evidence="1">
    <location>
        <begin position="336"/>
        <end position="372"/>
    </location>
</feature>
<protein>
    <submittedName>
        <fullName evidence="2">Uncharacterized protein</fullName>
    </submittedName>
</protein>
<dbReference type="SUPFAM" id="SSF69279">
    <property type="entry name" value="Phage tail proteins"/>
    <property type="match status" value="1"/>
</dbReference>
<accession>A0A2A7A4Z8</accession>
<feature type="compositionally biased region" description="Low complexity" evidence="1">
    <location>
        <begin position="354"/>
        <end position="363"/>
    </location>
</feature>
<gene>
    <name evidence="2" type="ORF">CGS56_13950</name>
    <name evidence="3" type="ORF">CGS58_06900</name>
</gene>
<comment type="caution">
    <text evidence="2">The sequence shown here is derived from an EMBL/GenBank/DDBJ whole genome shotgun (WGS) entry which is preliminary data.</text>
</comment>
<dbReference type="RefSeq" id="WP_097786149.1">
    <property type="nucleotide sequence ID" value="NZ_NMTW01000053.1"/>
</dbReference>
<evidence type="ECO:0000313" key="3">
    <source>
        <dbReference type="EMBL" id="PDX81413.1"/>
    </source>
</evidence>
<dbReference type="EMBL" id="NMTY01000015">
    <property type="protein sequence ID" value="PDX81413.1"/>
    <property type="molecule type" value="Genomic_DNA"/>
</dbReference>
<evidence type="ECO:0000256" key="1">
    <source>
        <dbReference type="SAM" id="MobiDB-lite"/>
    </source>
</evidence>
<reference evidence="2" key="2">
    <citation type="submission" date="2017-07" db="EMBL/GenBank/DDBJ databases">
        <authorList>
            <person name="Sun Z.S."/>
            <person name="Albrecht U."/>
            <person name="Echele G."/>
            <person name="Lee C.C."/>
        </authorList>
    </citation>
    <scope>NUCLEOTIDE SEQUENCE</scope>
    <source>
        <strain evidence="2">CNCM I 4573</strain>
        <strain evidence="3">CNCM I 4575</strain>
    </source>
</reference>
<proteinExistence type="predicted"/>
<evidence type="ECO:0000313" key="2">
    <source>
        <dbReference type="EMBL" id="PDX74142.1"/>
    </source>
</evidence>
<reference evidence="4 5" key="1">
    <citation type="journal article" date="2017" name="Front. Microbiol.">
        <title>New Insights into the Diversity of the Genus Faecalibacterium.</title>
        <authorList>
            <person name="Benevides L."/>
            <person name="Burman S."/>
            <person name="Martin R."/>
            <person name="Robert V."/>
            <person name="Thomas M."/>
            <person name="Miquel S."/>
            <person name="Chain F."/>
            <person name="Sokol H."/>
            <person name="Bermudez-Humaran L.G."/>
            <person name="Morrison M."/>
            <person name="Langella P."/>
            <person name="Azevedo V.A."/>
            <person name="Chatel J.M."/>
            <person name="Soares S."/>
        </authorList>
    </citation>
    <scope>NUCLEOTIDE SEQUENCE [LARGE SCALE GENOMIC DNA]</scope>
    <source>
        <strain evidence="2 5">CNCM I 4573</strain>
        <strain evidence="3 4">CNCM I 4575</strain>
    </source>
</reference>
<dbReference type="Proteomes" id="UP000220005">
    <property type="component" value="Unassembled WGS sequence"/>
</dbReference>
<evidence type="ECO:0000313" key="4">
    <source>
        <dbReference type="Proteomes" id="UP000220005"/>
    </source>
</evidence>
<dbReference type="AlphaFoldDB" id="A0A2A7A4Z8"/>
<name>A0A2A7A4Z8_9FIRM</name>
<dbReference type="EMBL" id="NMTW01000053">
    <property type="protein sequence ID" value="PDX74142.1"/>
    <property type="molecule type" value="Genomic_DNA"/>
</dbReference>
<dbReference type="Proteomes" id="UP000220157">
    <property type="component" value="Unassembled WGS sequence"/>
</dbReference>